<evidence type="ECO:0000256" key="2">
    <source>
        <dbReference type="ARBA" id="ARBA00022741"/>
    </source>
</evidence>
<evidence type="ECO:0000259" key="4">
    <source>
        <dbReference type="PROSITE" id="PS50893"/>
    </source>
</evidence>
<dbReference type="PATRIC" id="fig|1768241.3.peg.3085"/>
<dbReference type="EC" id="3.6.3.-" evidence="5"/>
<dbReference type="PANTHER" id="PTHR45772:SF7">
    <property type="entry name" value="AMINO ACID ABC TRANSPORTER ATP-BINDING PROTEIN"/>
    <property type="match status" value="1"/>
</dbReference>
<dbReference type="GO" id="GO:0015192">
    <property type="term" value="F:L-phenylalanine transmembrane transporter activity"/>
    <property type="evidence" value="ECO:0007669"/>
    <property type="project" value="TreeGrafter"/>
</dbReference>
<dbReference type="GO" id="GO:1903805">
    <property type="term" value="P:L-valine import across plasma membrane"/>
    <property type="evidence" value="ECO:0007669"/>
    <property type="project" value="TreeGrafter"/>
</dbReference>
<dbReference type="InterPro" id="IPR003593">
    <property type="entry name" value="AAA+_ATPase"/>
</dbReference>
<gene>
    <name evidence="5" type="primary">lptB_7</name>
    <name evidence="5" type="ORF">TRIHO_29480</name>
</gene>
<dbReference type="Proteomes" id="UP000068382">
    <property type="component" value="Unassembled WGS sequence"/>
</dbReference>
<dbReference type="GO" id="GO:0015188">
    <property type="term" value="F:L-isoleucine transmembrane transporter activity"/>
    <property type="evidence" value="ECO:0007669"/>
    <property type="project" value="TreeGrafter"/>
</dbReference>
<dbReference type="GO" id="GO:0005886">
    <property type="term" value="C:plasma membrane"/>
    <property type="evidence" value="ECO:0007669"/>
    <property type="project" value="TreeGrafter"/>
</dbReference>
<dbReference type="Pfam" id="PF00005">
    <property type="entry name" value="ABC_tran"/>
    <property type="match status" value="1"/>
</dbReference>
<dbReference type="GO" id="GO:1903806">
    <property type="term" value="P:L-isoleucine import across plasma membrane"/>
    <property type="evidence" value="ECO:0007669"/>
    <property type="project" value="TreeGrafter"/>
</dbReference>
<dbReference type="Pfam" id="PF12399">
    <property type="entry name" value="BCA_ABC_TP_C"/>
    <property type="match status" value="1"/>
</dbReference>
<dbReference type="OrthoDB" id="9806149at2"/>
<dbReference type="GO" id="GO:0042941">
    <property type="term" value="P:D-alanine transmembrane transport"/>
    <property type="evidence" value="ECO:0007669"/>
    <property type="project" value="TreeGrafter"/>
</dbReference>
<dbReference type="Gene3D" id="3.40.50.300">
    <property type="entry name" value="P-loop containing nucleotide triphosphate hydrolases"/>
    <property type="match status" value="1"/>
</dbReference>
<dbReference type="InterPro" id="IPR003439">
    <property type="entry name" value="ABC_transporter-like_ATP-bd"/>
</dbReference>
<dbReference type="SUPFAM" id="SSF52540">
    <property type="entry name" value="P-loop containing nucleoside triphosphate hydrolases"/>
    <property type="match status" value="1"/>
</dbReference>
<sequence>MSAQLKITNLHKRFGGLVAVKDVSFNLHPGEVVGLLGPNGSGKTTVMNMISGALTCDAGRVNVNGVDLTRMKPHRVAKHGVARTFQLVRPLPTLSVAENVLLSLAFGRKRHWGREARDLVEEKLAFVGLAGRGDEQVGNLTYIDQKRMEMARALASEPSLLLLDEWLAGLNPSELRIGIDLVQHLQGQGMTVLLVEHIMEAVRALCSRCIVMSAGEVIAEGPSAEVLDQPVVIKAYLGDDHA</sequence>
<evidence type="ECO:0000256" key="3">
    <source>
        <dbReference type="ARBA" id="ARBA00022840"/>
    </source>
</evidence>
<dbReference type="InterPro" id="IPR027417">
    <property type="entry name" value="P-loop_NTPase"/>
</dbReference>
<organism evidence="5 6">
    <name type="scientific">Tritonibacter horizontis</name>
    <dbReference type="NCBI Taxonomy" id="1768241"/>
    <lineage>
        <taxon>Bacteria</taxon>
        <taxon>Pseudomonadati</taxon>
        <taxon>Pseudomonadota</taxon>
        <taxon>Alphaproteobacteria</taxon>
        <taxon>Rhodobacterales</taxon>
        <taxon>Paracoccaceae</taxon>
        <taxon>Tritonibacter</taxon>
    </lineage>
</organism>
<dbReference type="InterPro" id="IPR051120">
    <property type="entry name" value="ABC_AA/LPS_Transport"/>
</dbReference>
<evidence type="ECO:0000313" key="5">
    <source>
        <dbReference type="EMBL" id="KUP92126.1"/>
    </source>
</evidence>
<dbReference type="InterPro" id="IPR032823">
    <property type="entry name" value="BCA_ABC_TP_C"/>
</dbReference>
<keyword evidence="3 5" id="KW-0067">ATP-binding</keyword>
<keyword evidence="2" id="KW-0547">Nucleotide-binding</keyword>
<dbReference type="GO" id="GO:0015808">
    <property type="term" value="P:L-alanine transport"/>
    <property type="evidence" value="ECO:0007669"/>
    <property type="project" value="TreeGrafter"/>
</dbReference>
<keyword evidence="1" id="KW-0813">Transport</keyword>
<feature type="domain" description="ABC transporter" evidence="4">
    <location>
        <begin position="5"/>
        <end position="239"/>
    </location>
</feature>
<evidence type="ECO:0000313" key="6">
    <source>
        <dbReference type="Proteomes" id="UP000068382"/>
    </source>
</evidence>
<protein>
    <submittedName>
        <fullName evidence="5">Lipopolysaccharide export system ATP-binding protein LptB</fullName>
        <ecNumber evidence="5">3.6.3.-</ecNumber>
    </submittedName>
</protein>
<evidence type="ECO:0000256" key="1">
    <source>
        <dbReference type="ARBA" id="ARBA00022448"/>
    </source>
</evidence>
<reference evidence="5 6" key="1">
    <citation type="submission" date="2015-12" db="EMBL/GenBank/DDBJ databases">
        <title>Genome sequence of the marine Rhodobacteraceae strain O3.65, Candidatus Tritonibacter horizontis.</title>
        <authorList>
            <person name="Poehlein A."/>
            <person name="Giebel H.A."/>
            <person name="Voget S."/>
            <person name="Brinkhoff T."/>
        </authorList>
    </citation>
    <scope>NUCLEOTIDE SEQUENCE [LARGE SCALE GENOMIC DNA]</scope>
    <source>
        <strain evidence="5 6">O3.65</strain>
    </source>
</reference>
<dbReference type="CDD" id="cd03219">
    <property type="entry name" value="ABC_Mj1267_LivG_branched"/>
    <property type="match status" value="1"/>
</dbReference>
<comment type="caution">
    <text evidence="5">The sequence shown here is derived from an EMBL/GenBank/DDBJ whole genome shotgun (WGS) entry which is preliminary data.</text>
</comment>
<dbReference type="SMART" id="SM00382">
    <property type="entry name" value="AAA"/>
    <property type="match status" value="1"/>
</dbReference>
<dbReference type="GO" id="GO:0016887">
    <property type="term" value="F:ATP hydrolysis activity"/>
    <property type="evidence" value="ECO:0007669"/>
    <property type="project" value="InterPro"/>
</dbReference>
<accession>A0A132BVA3</accession>
<dbReference type="RefSeq" id="WP_068245241.1">
    <property type="nucleotide sequence ID" value="NZ_LPUY01000078.1"/>
</dbReference>
<dbReference type="AlphaFoldDB" id="A0A132BVA3"/>
<dbReference type="GO" id="GO:0005524">
    <property type="term" value="F:ATP binding"/>
    <property type="evidence" value="ECO:0007669"/>
    <property type="project" value="UniProtKB-KW"/>
</dbReference>
<keyword evidence="5" id="KW-0378">Hydrolase</keyword>
<keyword evidence="6" id="KW-1185">Reference proteome</keyword>
<dbReference type="PROSITE" id="PS50893">
    <property type="entry name" value="ABC_TRANSPORTER_2"/>
    <property type="match status" value="1"/>
</dbReference>
<name>A0A132BVA3_9RHOB</name>
<proteinExistence type="predicted"/>
<dbReference type="PANTHER" id="PTHR45772">
    <property type="entry name" value="CONSERVED COMPONENT OF ABC TRANSPORTER FOR NATURAL AMINO ACIDS-RELATED"/>
    <property type="match status" value="1"/>
</dbReference>
<dbReference type="EMBL" id="LPUY01000078">
    <property type="protein sequence ID" value="KUP92126.1"/>
    <property type="molecule type" value="Genomic_DNA"/>
</dbReference>
<dbReference type="GO" id="GO:0005304">
    <property type="term" value="F:L-valine transmembrane transporter activity"/>
    <property type="evidence" value="ECO:0007669"/>
    <property type="project" value="TreeGrafter"/>
</dbReference>